<dbReference type="AlphaFoldDB" id="A0AAU9S3P5"/>
<organism evidence="2 3">
    <name type="scientific">Thlaspi arvense</name>
    <name type="common">Field penny-cress</name>
    <dbReference type="NCBI Taxonomy" id="13288"/>
    <lineage>
        <taxon>Eukaryota</taxon>
        <taxon>Viridiplantae</taxon>
        <taxon>Streptophyta</taxon>
        <taxon>Embryophyta</taxon>
        <taxon>Tracheophyta</taxon>
        <taxon>Spermatophyta</taxon>
        <taxon>Magnoliopsida</taxon>
        <taxon>eudicotyledons</taxon>
        <taxon>Gunneridae</taxon>
        <taxon>Pentapetalae</taxon>
        <taxon>rosids</taxon>
        <taxon>malvids</taxon>
        <taxon>Brassicales</taxon>
        <taxon>Brassicaceae</taxon>
        <taxon>Thlaspideae</taxon>
        <taxon>Thlaspi</taxon>
    </lineage>
</organism>
<dbReference type="Proteomes" id="UP000836841">
    <property type="component" value="Chromosome 3"/>
</dbReference>
<gene>
    <name evidence="2" type="ORF">TAV2_LOCUS10147</name>
</gene>
<protein>
    <submittedName>
        <fullName evidence="2">Uncharacterized protein</fullName>
    </submittedName>
</protein>
<accession>A0AAU9S3P5</accession>
<name>A0AAU9S3P5_THLAR</name>
<evidence type="ECO:0000313" key="2">
    <source>
        <dbReference type="EMBL" id="CAH2053778.1"/>
    </source>
</evidence>
<dbReference type="EMBL" id="OU466859">
    <property type="protein sequence ID" value="CAH2053778.1"/>
    <property type="molecule type" value="Genomic_DNA"/>
</dbReference>
<evidence type="ECO:0000256" key="1">
    <source>
        <dbReference type="SAM" id="Coils"/>
    </source>
</evidence>
<feature type="non-terminal residue" evidence="2">
    <location>
        <position position="244"/>
    </location>
</feature>
<evidence type="ECO:0000313" key="3">
    <source>
        <dbReference type="Proteomes" id="UP000836841"/>
    </source>
</evidence>
<reference evidence="2 3" key="1">
    <citation type="submission" date="2022-03" db="EMBL/GenBank/DDBJ databases">
        <authorList>
            <person name="Nunn A."/>
            <person name="Chopra R."/>
            <person name="Nunn A."/>
            <person name="Contreras Garrido A."/>
        </authorList>
    </citation>
    <scope>NUCLEOTIDE SEQUENCE [LARGE SCALE GENOMIC DNA]</scope>
</reference>
<keyword evidence="1" id="KW-0175">Coiled coil</keyword>
<sequence>GGAGLLSKHRKAHNNIPVTYATNFGIVAGCYCDEVSVIFRFSGARELATRKSAPTTVGVKKPLHYRPGTIALRSDYFHFRDLIGSVDMEEPHVDPTTLPLLHPGRQNGAKWFNHHTQVSTAVRKIIQSCFKGPWYSWKRVPVFYKQTWFSLFKKKFNWHPTINNQAAGSSKQGYVFGLGALKEFVVPSANASSSQPQPEEAEMIANRLQELEAEVKQNHEENLEIKKRLEAMEKMAESFANQNA</sequence>
<keyword evidence="3" id="KW-1185">Reference proteome</keyword>
<proteinExistence type="predicted"/>
<feature type="coiled-coil region" evidence="1">
    <location>
        <begin position="201"/>
        <end position="242"/>
    </location>
</feature>